<organism evidence="1 2">
    <name type="scientific">Aquimarina celericrescens</name>
    <dbReference type="NCBI Taxonomy" id="1964542"/>
    <lineage>
        <taxon>Bacteria</taxon>
        <taxon>Pseudomonadati</taxon>
        <taxon>Bacteroidota</taxon>
        <taxon>Flavobacteriia</taxon>
        <taxon>Flavobacteriales</taxon>
        <taxon>Flavobacteriaceae</taxon>
        <taxon>Aquimarina</taxon>
    </lineage>
</organism>
<dbReference type="Pfam" id="PF13714">
    <property type="entry name" value="PEP_mutase"/>
    <property type="match status" value="1"/>
</dbReference>
<dbReference type="PANTHER" id="PTHR42905:SF16">
    <property type="entry name" value="CARBOXYPHOSPHONOENOLPYRUVATE PHOSPHONOMUTASE-LIKE PROTEIN (AFU_ORTHOLOGUE AFUA_5G07230)"/>
    <property type="match status" value="1"/>
</dbReference>
<dbReference type="SUPFAM" id="SSF51621">
    <property type="entry name" value="Phosphoenolpyruvate/pyruvate domain"/>
    <property type="match status" value="1"/>
</dbReference>
<dbReference type="CDD" id="cd00377">
    <property type="entry name" value="ICL_PEPM"/>
    <property type="match status" value="1"/>
</dbReference>
<keyword evidence="1" id="KW-0456">Lyase</keyword>
<dbReference type="GO" id="GO:0016829">
    <property type="term" value="F:lyase activity"/>
    <property type="evidence" value="ECO:0007669"/>
    <property type="project" value="UniProtKB-KW"/>
</dbReference>
<evidence type="ECO:0000313" key="2">
    <source>
        <dbReference type="Proteomes" id="UP001597344"/>
    </source>
</evidence>
<dbReference type="PANTHER" id="PTHR42905">
    <property type="entry name" value="PHOSPHOENOLPYRUVATE CARBOXYLASE"/>
    <property type="match status" value="1"/>
</dbReference>
<accession>A0ABW5AYW1</accession>
<evidence type="ECO:0000313" key="1">
    <source>
        <dbReference type="EMBL" id="MFD2186966.1"/>
    </source>
</evidence>
<proteinExistence type="predicted"/>
<dbReference type="InterPro" id="IPR039556">
    <property type="entry name" value="ICL/PEPM"/>
</dbReference>
<keyword evidence="2" id="KW-1185">Reference proteome</keyword>
<dbReference type="Proteomes" id="UP001597344">
    <property type="component" value="Unassembled WGS sequence"/>
</dbReference>
<reference evidence="2" key="1">
    <citation type="journal article" date="2019" name="Int. J. Syst. Evol. Microbiol.">
        <title>The Global Catalogue of Microorganisms (GCM) 10K type strain sequencing project: providing services to taxonomists for standard genome sequencing and annotation.</title>
        <authorList>
            <consortium name="The Broad Institute Genomics Platform"/>
            <consortium name="The Broad Institute Genome Sequencing Center for Infectious Disease"/>
            <person name="Wu L."/>
            <person name="Ma J."/>
        </authorList>
    </citation>
    <scope>NUCLEOTIDE SEQUENCE [LARGE SCALE GENOMIC DNA]</scope>
    <source>
        <strain evidence="2">DT92</strain>
    </source>
</reference>
<dbReference type="RefSeq" id="WP_378319965.1">
    <property type="nucleotide sequence ID" value="NZ_JBHUHY010000007.1"/>
</dbReference>
<dbReference type="Gene3D" id="3.20.20.60">
    <property type="entry name" value="Phosphoenolpyruvate-binding domains"/>
    <property type="match status" value="1"/>
</dbReference>
<dbReference type="EMBL" id="JBHUHY010000007">
    <property type="protein sequence ID" value="MFD2186966.1"/>
    <property type="molecule type" value="Genomic_DNA"/>
</dbReference>
<gene>
    <name evidence="1" type="ORF">ACFSJT_09195</name>
</gene>
<protein>
    <submittedName>
        <fullName evidence="1">Isocitrate lyase/phosphoenolpyruvate mutase family protein</fullName>
    </submittedName>
</protein>
<dbReference type="InterPro" id="IPR015813">
    <property type="entry name" value="Pyrv/PenolPyrv_kinase-like_dom"/>
</dbReference>
<sequence length="251" mass="27979">MNFKNLHQQVSPLLICNVWDVTSAKIAEQLNFKAIGTSSAAIAAMLGYRDGEEMDFSELEYIVKRIKNNTSIPLSVDLESGYGDNPSEIMSNIKRLISLGVVGINLEDSIIGKKRTLLPAGQFSKIISEIKNQCTKENINIFLNVRTDSFLLNQASPLSETKKRSKCYENAGADGIFIPGITQENDIKNVVQDTHLPINVMCMPDLPDFEVLTSLGVKRISMGNFLFDYIYNGVEMTINTILKQKSFTPIF</sequence>
<dbReference type="InterPro" id="IPR040442">
    <property type="entry name" value="Pyrv_kinase-like_dom_sf"/>
</dbReference>
<comment type="caution">
    <text evidence="1">The sequence shown here is derived from an EMBL/GenBank/DDBJ whole genome shotgun (WGS) entry which is preliminary data.</text>
</comment>
<name>A0ABW5AYW1_9FLAO</name>